<organism evidence="1 2">
    <name type="scientific">Staphylococcus petrasii</name>
    <dbReference type="NCBI Taxonomy" id="1276936"/>
    <lineage>
        <taxon>Bacteria</taxon>
        <taxon>Bacillati</taxon>
        <taxon>Bacillota</taxon>
        <taxon>Bacilli</taxon>
        <taxon>Bacillales</taxon>
        <taxon>Staphylococcaceae</taxon>
        <taxon>Staphylococcus</taxon>
    </lineage>
</organism>
<evidence type="ECO:0000313" key="2">
    <source>
        <dbReference type="Proteomes" id="UP000254047"/>
    </source>
</evidence>
<gene>
    <name evidence="1" type="ORF">NCTC13830_00331</name>
</gene>
<accession>A0A380FV98</accession>
<name>A0A380FV98_9STAP</name>
<dbReference type="AlphaFoldDB" id="A0A380FV98"/>
<dbReference type="Proteomes" id="UP000254047">
    <property type="component" value="Unassembled WGS sequence"/>
</dbReference>
<dbReference type="RefSeq" id="WP_167849388.1">
    <property type="nucleotide sequence ID" value="NZ_SRLF01000021.1"/>
</dbReference>
<dbReference type="EMBL" id="UHDO01000001">
    <property type="protein sequence ID" value="SUM42809.1"/>
    <property type="molecule type" value="Genomic_DNA"/>
</dbReference>
<protein>
    <submittedName>
        <fullName evidence="1">Uncharacterized protein</fullName>
    </submittedName>
</protein>
<proteinExistence type="predicted"/>
<reference evidence="1 2" key="1">
    <citation type="submission" date="2018-06" db="EMBL/GenBank/DDBJ databases">
        <authorList>
            <consortium name="Pathogen Informatics"/>
            <person name="Doyle S."/>
        </authorList>
    </citation>
    <scope>NUCLEOTIDE SEQUENCE [LARGE SCALE GENOMIC DNA]</scope>
    <source>
        <strain evidence="1 2">NCTC13830</strain>
    </source>
</reference>
<evidence type="ECO:0000313" key="1">
    <source>
        <dbReference type="EMBL" id="SUM42809.1"/>
    </source>
</evidence>
<sequence length="62" mass="7498">MEIKDKIRDNFFKTLKMINISFDIYNLEKVNINVFNSYIFKLRTQQLVDNTTYEFSQVQTPV</sequence>